<evidence type="ECO:0000313" key="3">
    <source>
        <dbReference type="Proteomes" id="UP001432027"/>
    </source>
</evidence>
<dbReference type="AlphaFoldDB" id="A0AAV5S9T3"/>
<accession>A0AAV5S9T3</accession>
<feature type="non-terminal residue" evidence="2">
    <location>
        <position position="87"/>
    </location>
</feature>
<evidence type="ECO:0000313" key="2">
    <source>
        <dbReference type="EMBL" id="GMS78803.1"/>
    </source>
</evidence>
<gene>
    <name evidence="2" type="ORF">PENTCL1PPCAC_978</name>
</gene>
<organism evidence="2 3">
    <name type="scientific">Pristionchus entomophagus</name>
    <dbReference type="NCBI Taxonomy" id="358040"/>
    <lineage>
        <taxon>Eukaryota</taxon>
        <taxon>Metazoa</taxon>
        <taxon>Ecdysozoa</taxon>
        <taxon>Nematoda</taxon>
        <taxon>Chromadorea</taxon>
        <taxon>Rhabditida</taxon>
        <taxon>Rhabditina</taxon>
        <taxon>Diplogasteromorpha</taxon>
        <taxon>Diplogasteroidea</taxon>
        <taxon>Neodiplogasteridae</taxon>
        <taxon>Pristionchus</taxon>
    </lineage>
</organism>
<evidence type="ECO:0000256" key="1">
    <source>
        <dbReference type="SAM" id="SignalP"/>
    </source>
</evidence>
<keyword evidence="3" id="KW-1185">Reference proteome</keyword>
<feature type="non-terminal residue" evidence="2">
    <location>
        <position position="1"/>
    </location>
</feature>
<feature type="chain" id="PRO_5043360793" evidence="1">
    <location>
        <begin position="22"/>
        <end position="87"/>
    </location>
</feature>
<comment type="caution">
    <text evidence="2">The sequence shown here is derived from an EMBL/GenBank/DDBJ whole genome shotgun (WGS) entry which is preliminary data.</text>
</comment>
<proteinExistence type="predicted"/>
<feature type="signal peptide" evidence="1">
    <location>
        <begin position="1"/>
        <end position="21"/>
    </location>
</feature>
<keyword evidence="1" id="KW-0732">Signal</keyword>
<dbReference type="EMBL" id="BTSX01000001">
    <property type="protein sequence ID" value="GMS78803.1"/>
    <property type="molecule type" value="Genomic_DNA"/>
</dbReference>
<name>A0AAV5S9T3_9BILA</name>
<reference evidence="2" key="1">
    <citation type="submission" date="2023-10" db="EMBL/GenBank/DDBJ databases">
        <title>Genome assembly of Pristionchus species.</title>
        <authorList>
            <person name="Yoshida K."/>
            <person name="Sommer R.J."/>
        </authorList>
    </citation>
    <scope>NUCLEOTIDE SEQUENCE</scope>
    <source>
        <strain evidence="2">RS0144</strain>
    </source>
</reference>
<dbReference type="Proteomes" id="UP001432027">
    <property type="component" value="Unassembled WGS sequence"/>
</dbReference>
<sequence length="87" mass="9251">AFRMRSVLALLLLATVAYSAAIPDAPAKEVQLAVDDAAAVPEVPAEYQKPAPVQTGEAKISDGLMCNACKDIVDDVENHEEDTIEAR</sequence>
<protein>
    <submittedName>
        <fullName evidence="2">Uncharacterized protein</fullName>
    </submittedName>
</protein>